<feature type="region of interest" description="Disordered" evidence="1">
    <location>
        <begin position="29"/>
        <end position="68"/>
    </location>
</feature>
<sequence length="364" mass="41610">MLQAFRGAINRPHIAACLEFNRPRFLTSNRGPSPFDKDHNEDGFMQVGNDTSPSSLRPNINDSSSTSSDANWAQILRDVDPPSYDLVSGGARLSMRSSVAMSRALRKTRSTQMEQQAMDHVFERVFGMDAKASFQKTILGNNFPMSGALFSHSMSKRPVRHIRETEDTEKLFDEKIETMMNCKSDQELLKWAKTEVFSEYLPTPSDLPESPGSTRSKTIHPAIYGRVIAHLMNEFRETYNNPHLSIAIFDYTRQISIISFVTGCTAPSYTELMRTYWNSFRDLRMVLNIAEEMRVNGVRPDDRARQLYLKIYEEATLQSVWFEGGKEEVMKIVERLGNLLQKPDHTKLVYRKSVGTNQNQNLDS</sequence>
<dbReference type="Pfam" id="PF19189">
    <property type="entry name" value="Mtf2"/>
    <property type="match status" value="1"/>
</dbReference>
<evidence type="ECO:0000259" key="2">
    <source>
        <dbReference type="Pfam" id="PF19189"/>
    </source>
</evidence>
<protein>
    <recommendedName>
        <fullName evidence="2">Mtf2-like C-terminal domain-containing protein</fullName>
    </recommendedName>
</protein>
<accession>A0A8H2XET1</accession>
<dbReference type="InterPro" id="IPR040009">
    <property type="entry name" value="Mtf2/C5D6.12-like"/>
</dbReference>
<comment type="caution">
    <text evidence="3">The sequence shown here is derived from an EMBL/GenBank/DDBJ whole genome shotgun (WGS) entry which is preliminary data.</text>
</comment>
<dbReference type="PANTHER" id="PTHR39468">
    <property type="entry name" value="CHROMOSOME 7, WHOLE GENOME SHOTGUN SEQUENCE"/>
    <property type="match status" value="1"/>
</dbReference>
<name>A0A8H2XET1_9AGAM</name>
<evidence type="ECO:0000256" key="1">
    <source>
        <dbReference type="SAM" id="MobiDB-lite"/>
    </source>
</evidence>
<dbReference type="AlphaFoldDB" id="A0A8H2XET1"/>
<evidence type="ECO:0000313" key="4">
    <source>
        <dbReference type="Proteomes" id="UP000663843"/>
    </source>
</evidence>
<feature type="domain" description="Mtf2-like C-terminal" evidence="2">
    <location>
        <begin position="169"/>
        <end position="339"/>
    </location>
</feature>
<dbReference type="PANTHER" id="PTHR39468:SF1">
    <property type="entry name" value="MTF2-LIKE C-TERMINAL DOMAIN-CONTAINING PROTEIN"/>
    <property type="match status" value="1"/>
</dbReference>
<dbReference type="EMBL" id="CAJMWT010001905">
    <property type="protein sequence ID" value="CAE6424907.1"/>
    <property type="molecule type" value="Genomic_DNA"/>
</dbReference>
<organism evidence="3 4">
    <name type="scientific">Rhizoctonia solani</name>
    <dbReference type="NCBI Taxonomy" id="456999"/>
    <lineage>
        <taxon>Eukaryota</taxon>
        <taxon>Fungi</taxon>
        <taxon>Dikarya</taxon>
        <taxon>Basidiomycota</taxon>
        <taxon>Agaricomycotina</taxon>
        <taxon>Agaricomycetes</taxon>
        <taxon>Cantharellales</taxon>
        <taxon>Ceratobasidiaceae</taxon>
        <taxon>Rhizoctonia</taxon>
    </lineage>
</organism>
<evidence type="ECO:0000313" key="3">
    <source>
        <dbReference type="EMBL" id="CAE6424907.1"/>
    </source>
</evidence>
<dbReference type="GO" id="GO:0005739">
    <property type="term" value="C:mitochondrion"/>
    <property type="evidence" value="ECO:0007669"/>
    <property type="project" value="InterPro"/>
</dbReference>
<reference evidence="3" key="1">
    <citation type="submission" date="2021-01" db="EMBL/GenBank/DDBJ databases">
        <authorList>
            <person name="Kaushik A."/>
        </authorList>
    </citation>
    <scope>NUCLEOTIDE SEQUENCE</scope>
    <source>
        <strain evidence="3">AG2-2IIIB</strain>
    </source>
</reference>
<proteinExistence type="predicted"/>
<feature type="compositionally biased region" description="Polar residues" evidence="1">
    <location>
        <begin position="48"/>
        <end position="68"/>
    </location>
</feature>
<gene>
    <name evidence="3" type="ORF">RDB_LOCUS57337</name>
</gene>
<dbReference type="Proteomes" id="UP000663843">
    <property type="component" value="Unassembled WGS sequence"/>
</dbReference>
<dbReference type="InterPro" id="IPR043837">
    <property type="entry name" value="Mtf2-like_C"/>
</dbReference>